<dbReference type="AlphaFoldDB" id="A0A926EED7"/>
<feature type="transmembrane region" description="Helical" evidence="6">
    <location>
        <begin position="147"/>
        <end position="168"/>
    </location>
</feature>
<evidence type="ECO:0000256" key="6">
    <source>
        <dbReference type="SAM" id="Phobius"/>
    </source>
</evidence>
<evidence type="ECO:0000313" key="8">
    <source>
        <dbReference type="EMBL" id="MBC8578749.1"/>
    </source>
</evidence>
<keyword evidence="3 6" id="KW-0812">Transmembrane</keyword>
<dbReference type="Proteomes" id="UP000655830">
    <property type="component" value="Unassembled WGS sequence"/>
</dbReference>
<organism evidence="8 9">
    <name type="scientific">Zhenhengia yiwuensis</name>
    <dbReference type="NCBI Taxonomy" id="2763666"/>
    <lineage>
        <taxon>Bacteria</taxon>
        <taxon>Bacillati</taxon>
        <taxon>Bacillota</taxon>
        <taxon>Clostridia</taxon>
        <taxon>Lachnospirales</taxon>
        <taxon>Lachnospiraceae</taxon>
        <taxon>Zhenhengia</taxon>
    </lineage>
</organism>
<dbReference type="Gene3D" id="3.30.70.120">
    <property type="match status" value="1"/>
</dbReference>
<dbReference type="InterPro" id="IPR003740">
    <property type="entry name" value="YitT"/>
</dbReference>
<dbReference type="Pfam" id="PF02588">
    <property type="entry name" value="YitT_membrane"/>
    <property type="match status" value="1"/>
</dbReference>
<keyword evidence="4 6" id="KW-1133">Transmembrane helix</keyword>
<feature type="transmembrane region" description="Helical" evidence="6">
    <location>
        <begin position="9"/>
        <end position="27"/>
    </location>
</feature>
<reference evidence="8" key="1">
    <citation type="submission" date="2020-08" db="EMBL/GenBank/DDBJ databases">
        <title>Genome public.</title>
        <authorList>
            <person name="Liu C."/>
            <person name="Sun Q."/>
        </authorList>
    </citation>
    <scope>NUCLEOTIDE SEQUENCE</scope>
    <source>
        <strain evidence="8">NSJ-12</strain>
    </source>
</reference>
<dbReference type="CDD" id="cd16380">
    <property type="entry name" value="YitT_C"/>
    <property type="match status" value="1"/>
</dbReference>
<proteinExistence type="predicted"/>
<keyword evidence="5 6" id="KW-0472">Membrane</keyword>
<name>A0A926EED7_9FIRM</name>
<evidence type="ECO:0000256" key="3">
    <source>
        <dbReference type="ARBA" id="ARBA00022692"/>
    </source>
</evidence>
<feature type="transmembrane region" description="Helical" evidence="6">
    <location>
        <begin position="47"/>
        <end position="69"/>
    </location>
</feature>
<feature type="transmembrane region" description="Helical" evidence="6">
    <location>
        <begin position="174"/>
        <end position="195"/>
    </location>
</feature>
<dbReference type="InterPro" id="IPR015867">
    <property type="entry name" value="N-reg_PII/ATP_PRibTrfase_C"/>
</dbReference>
<feature type="transmembrane region" description="Helical" evidence="6">
    <location>
        <begin position="76"/>
        <end position="99"/>
    </location>
</feature>
<dbReference type="RefSeq" id="WP_249331785.1">
    <property type="nucleotide sequence ID" value="NZ_JACRSY010000005.1"/>
</dbReference>
<dbReference type="PIRSF" id="PIRSF006483">
    <property type="entry name" value="Membrane_protein_YitT"/>
    <property type="match status" value="1"/>
</dbReference>
<dbReference type="EMBL" id="JACRSY010000005">
    <property type="protein sequence ID" value="MBC8578749.1"/>
    <property type="molecule type" value="Genomic_DNA"/>
</dbReference>
<dbReference type="PANTHER" id="PTHR33545:SF5">
    <property type="entry name" value="UPF0750 MEMBRANE PROTEIN YITT"/>
    <property type="match status" value="1"/>
</dbReference>
<dbReference type="Pfam" id="PF10035">
    <property type="entry name" value="DUF2179"/>
    <property type="match status" value="1"/>
</dbReference>
<dbReference type="PANTHER" id="PTHR33545">
    <property type="entry name" value="UPF0750 MEMBRANE PROTEIN YITT-RELATED"/>
    <property type="match status" value="1"/>
</dbReference>
<keyword evidence="2" id="KW-1003">Cell membrane</keyword>
<dbReference type="InterPro" id="IPR051461">
    <property type="entry name" value="UPF0750_membrane"/>
</dbReference>
<comment type="subcellular location">
    <subcellularLocation>
        <location evidence="1">Cell membrane</location>
        <topology evidence="1">Multi-pass membrane protein</topology>
    </subcellularLocation>
</comment>
<dbReference type="GO" id="GO:0005886">
    <property type="term" value="C:plasma membrane"/>
    <property type="evidence" value="ECO:0007669"/>
    <property type="project" value="UniProtKB-SubCell"/>
</dbReference>
<dbReference type="InterPro" id="IPR019264">
    <property type="entry name" value="DUF2179"/>
</dbReference>
<sequence>MDVKKYGKFLLLNIIGSVLYGLGIHAFTAPQQIAPGGASGIGILVNYVTGFPIGFFTFLFNIPLLILAYKYVTKKFFYNALFSITLFSFITDYVVVLFPTYKGDPLLACIFGGVFMGVGLALVHMAESTTGGLTILGVILQKKFPQFEVGKLIFVLNLTVVGASAIVFNNIESVLYAIIAIYISSMCMDGMICSLNNNKFVVIISDHNEEIKTYISDSTRKGFTIMNGIGGYSESDKQVIFCALGKNEYVTIKKMIHTVDPHAFVIITDASEVIGNGFKSMI</sequence>
<comment type="caution">
    <text evidence="8">The sequence shown here is derived from an EMBL/GenBank/DDBJ whole genome shotgun (WGS) entry which is preliminary data.</text>
</comment>
<accession>A0A926EED7</accession>
<evidence type="ECO:0000256" key="2">
    <source>
        <dbReference type="ARBA" id="ARBA00022475"/>
    </source>
</evidence>
<keyword evidence="9" id="KW-1185">Reference proteome</keyword>
<feature type="domain" description="DUF2179" evidence="7">
    <location>
        <begin position="222"/>
        <end position="275"/>
    </location>
</feature>
<evidence type="ECO:0000256" key="4">
    <source>
        <dbReference type="ARBA" id="ARBA00022989"/>
    </source>
</evidence>
<gene>
    <name evidence="8" type="ORF">H8718_04295</name>
</gene>
<evidence type="ECO:0000256" key="1">
    <source>
        <dbReference type="ARBA" id="ARBA00004651"/>
    </source>
</evidence>
<evidence type="ECO:0000256" key="5">
    <source>
        <dbReference type="ARBA" id="ARBA00023136"/>
    </source>
</evidence>
<evidence type="ECO:0000259" key="7">
    <source>
        <dbReference type="Pfam" id="PF10035"/>
    </source>
</evidence>
<protein>
    <submittedName>
        <fullName evidence="8">YitT family protein</fullName>
    </submittedName>
</protein>
<evidence type="ECO:0000313" key="9">
    <source>
        <dbReference type="Proteomes" id="UP000655830"/>
    </source>
</evidence>